<evidence type="ECO:0000256" key="6">
    <source>
        <dbReference type="ARBA" id="ARBA00048212"/>
    </source>
</evidence>
<keyword evidence="10" id="KW-1185">Reference proteome</keyword>
<comment type="pathway">
    <text evidence="1">Amino-acid biosynthesis; L-isoleucine biosynthesis; L-isoleucine from 2-oxobutanoate: step 4/4.</text>
</comment>
<keyword evidence="9" id="KW-0808">Transferase</keyword>
<dbReference type="Pfam" id="PF01063">
    <property type="entry name" value="Aminotran_4"/>
    <property type="match status" value="1"/>
</dbReference>
<dbReference type="SUPFAM" id="SSF56752">
    <property type="entry name" value="D-aminoacid aminotransferase-like PLP-dependent enzymes"/>
    <property type="match status" value="1"/>
</dbReference>
<comment type="catalytic activity">
    <reaction evidence="8">
        <text>L-leucine + 2-oxoglutarate = 4-methyl-2-oxopentanoate + L-glutamate</text>
        <dbReference type="Rhea" id="RHEA:18321"/>
        <dbReference type="ChEBI" id="CHEBI:16810"/>
        <dbReference type="ChEBI" id="CHEBI:17865"/>
        <dbReference type="ChEBI" id="CHEBI:29985"/>
        <dbReference type="ChEBI" id="CHEBI:57427"/>
        <dbReference type="EC" id="2.6.1.42"/>
    </reaction>
</comment>
<dbReference type="InterPro" id="IPR043132">
    <property type="entry name" value="BCAT-like_C"/>
</dbReference>
<comment type="caution">
    <text evidence="9">The sequence shown here is derived from an EMBL/GenBank/DDBJ whole genome shotgun (WGS) entry which is preliminary data.</text>
</comment>
<dbReference type="InterPro" id="IPR001544">
    <property type="entry name" value="Aminotrans_IV"/>
</dbReference>
<comment type="catalytic activity">
    <reaction evidence="6">
        <text>L-valine + 2-oxoglutarate = 3-methyl-2-oxobutanoate + L-glutamate</text>
        <dbReference type="Rhea" id="RHEA:24813"/>
        <dbReference type="ChEBI" id="CHEBI:11851"/>
        <dbReference type="ChEBI" id="CHEBI:16810"/>
        <dbReference type="ChEBI" id="CHEBI:29985"/>
        <dbReference type="ChEBI" id="CHEBI:57762"/>
        <dbReference type="EC" id="2.6.1.42"/>
    </reaction>
</comment>
<dbReference type="AlphaFoldDB" id="A0A7V9AAA1"/>
<dbReference type="Gene3D" id="3.30.470.10">
    <property type="match status" value="1"/>
</dbReference>
<evidence type="ECO:0000256" key="1">
    <source>
        <dbReference type="ARBA" id="ARBA00004824"/>
    </source>
</evidence>
<accession>A0A7V9AAA1</accession>
<evidence type="ECO:0000256" key="5">
    <source>
        <dbReference type="ARBA" id="ARBA00013053"/>
    </source>
</evidence>
<evidence type="ECO:0000256" key="8">
    <source>
        <dbReference type="ARBA" id="ARBA00049229"/>
    </source>
</evidence>
<name>A0A7V9AAA1_9BACT</name>
<evidence type="ECO:0000313" key="9">
    <source>
        <dbReference type="EMBL" id="MBA2224886.1"/>
    </source>
</evidence>
<dbReference type="EMBL" id="JACEFB010000001">
    <property type="protein sequence ID" value="MBA2224886.1"/>
    <property type="molecule type" value="Genomic_DNA"/>
</dbReference>
<sequence>MSLLWVDGELVDKREAAVHPCDHGFLYGDGVRIGWRFSQGQAVFLPEHIEDLLAAAAEQELPLPYSRDEIREAVANTIAANGRPSGYGHIIVTRGMGGFGPDPRKLDPHLLIWAEEYWPFPPELVQGGLHAAIATVPAHDPRLLGNPYLVRAKITALKQGCLEAVLSNRLGEICGTTEGALFFRQGAEWYFPATQIADPHARMAIDWFQRNGYPLISCPVQHGRLFDAEEAVLVGASAGVVPIVRIQGREVGNGQPGATTRQLQGWWRQQVHGE</sequence>
<evidence type="ECO:0000256" key="4">
    <source>
        <dbReference type="ARBA" id="ARBA00009320"/>
    </source>
</evidence>
<comment type="pathway">
    <text evidence="2">Amino-acid biosynthesis; L-valine biosynthesis; L-valine from pyruvate: step 4/4.</text>
</comment>
<evidence type="ECO:0000256" key="3">
    <source>
        <dbReference type="ARBA" id="ARBA00005072"/>
    </source>
</evidence>
<evidence type="ECO:0000256" key="2">
    <source>
        <dbReference type="ARBA" id="ARBA00004931"/>
    </source>
</evidence>
<dbReference type="Proteomes" id="UP000542342">
    <property type="component" value="Unassembled WGS sequence"/>
</dbReference>
<dbReference type="PANTHER" id="PTHR42743">
    <property type="entry name" value="AMINO-ACID AMINOTRANSFERASE"/>
    <property type="match status" value="1"/>
</dbReference>
<dbReference type="InterPro" id="IPR050571">
    <property type="entry name" value="Class-IV_PLP-Dep_Aminotrnsfr"/>
</dbReference>
<dbReference type="InterPro" id="IPR036038">
    <property type="entry name" value="Aminotransferase-like"/>
</dbReference>
<dbReference type="GO" id="GO:0004084">
    <property type="term" value="F:branched-chain-amino-acid transaminase activity"/>
    <property type="evidence" value="ECO:0007669"/>
    <property type="project" value="UniProtKB-EC"/>
</dbReference>
<comment type="similarity">
    <text evidence="4">Belongs to the class-IV pyridoxal-phosphate-dependent aminotransferase family.</text>
</comment>
<evidence type="ECO:0000256" key="7">
    <source>
        <dbReference type="ARBA" id="ARBA00048798"/>
    </source>
</evidence>
<dbReference type="Gene3D" id="3.20.10.10">
    <property type="entry name" value="D-amino Acid Aminotransferase, subunit A, domain 2"/>
    <property type="match status" value="1"/>
</dbReference>
<proteinExistence type="inferred from homology"/>
<gene>
    <name evidence="9" type="ORF">H0921_01775</name>
</gene>
<dbReference type="RefSeq" id="WP_194536298.1">
    <property type="nucleotide sequence ID" value="NZ_JACEFB010000001.1"/>
</dbReference>
<dbReference type="GO" id="GO:0046394">
    <property type="term" value="P:carboxylic acid biosynthetic process"/>
    <property type="evidence" value="ECO:0007669"/>
    <property type="project" value="UniProtKB-ARBA"/>
</dbReference>
<protein>
    <recommendedName>
        <fullName evidence="5">branched-chain-amino-acid transaminase</fullName>
        <ecNumber evidence="5">2.6.1.42</ecNumber>
    </recommendedName>
</protein>
<dbReference type="InterPro" id="IPR043131">
    <property type="entry name" value="BCAT-like_N"/>
</dbReference>
<comment type="pathway">
    <text evidence="3">Amino-acid biosynthesis; L-leucine biosynthesis; L-leucine from 3-methyl-2-oxobutanoate: step 4/4.</text>
</comment>
<evidence type="ECO:0000313" key="10">
    <source>
        <dbReference type="Proteomes" id="UP000542342"/>
    </source>
</evidence>
<keyword evidence="9" id="KW-0032">Aminotransferase</keyword>
<organism evidence="9 10">
    <name type="scientific">Thermogemmata fonticola</name>
    <dbReference type="NCBI Taxonomy" id="2755323"/>
    <lineage>
        <taxon>Bacteria</taxon>
        <taxon>Pseudomonadati</taxon>
        <taxon>Planctomycetota</taxon>
        <taxon>Planctomycetia</taxon>
        <taxon>Gemmatales</taxon>
        <taxon>Gemmataceae</taxon>
        <taxon>Thermogemmata</taxon>
    </lineage>
</organism>
<dbReference type="EC" id="2.6.1.42" evidence="5"/>
<reference evidence="9 10" key="1">
    <citation type="submission" date="2020-07" db="EMBL/GenBank/DDBJ databases">
        <title>Thermogemmata thermophila gen. nov., sp. nov., a novel moderate thermophilic planctomycete from a Kamchatka hot spring.</title>
        <authorList>
            <person name="Elcheninov A.G."/>
            <person name="Podosokorskaya O.A."/>
            <person name="Kovaleva O.L."/>
            <person name="Novikov A."/>
            <person name="Bonch-Osmolovskaya E.A."/>
            <person name="Toshchakov S.V."/>
            <person name="Kublanov I.V."/>
        </authorList>
    </citation>
    <scope>NUCLEOTIDE SEQUENCE [LARGE SCALE GENOMIC DNA]</scope>
    <source>
        <strain evidence="9 10">2918</strain>
    </source>
</reference>
<dbReference type="PANTHER" id="PTHR42743:SF11">
    <property type="entry name" value="AMINODEOXYCHORISMATE LYASE"/>
    <property type="match status" value="1"/>
</dbReference>
<comment type="catalytic activity">
    <reaction evidence="7">
        <text>L-isoleucine + 2-oxoglutarate = (S)-3-methyl-2-oxopentanoate + L-glutamate</text>
        <dbReference type="Rhea" id="RHEA:24801"/>
        <dbReference type="ChEBI" id="CHEBI:16810"/>
        <dbReference type="ChEBI" id="CHEBI:29985"/>
        <dbReference type="ChEBI" id="CHEBI:35146"/>
        <dbReference type="ChEBI" id="CHEBI:58045"/>
        <dbReference type="EC" id="2.6.1.42"/>
    </reaction>
</comment>